<evidence type="ECO:0008006" key="6">
    <source>
        <dbReference type="Google" id="ProtNLM"/>
    </source>
</evidence>
<dbReference type="AlphaFoldDB" id="A0A8K0P272"/>
<dbReference type="PANTHER" id="PTHR33273">
    <property type="entry name" value="DOMAIN-CONTAINING PROTEIN, PUTATIVE-RELATED"/>
    <property type="match status" value="1"/>
</dbReference>
<dbReference type="OrthoDB" id="7474049at2759"/>
<name>A0A8K0P272_LADFU</name>
<sequence length="735" mass="82387">MPSRTFLSREEKFASGFKATKDRKLLVLHSTSLRKRKWKKLITITDDSHRNRGLVLTSQSSATVLHVPLLRKSQPDYTNAEEVRLLVFHRQSLHLFFLLFQLLLPPSDQGVLLLRCALLSLLGAGAASPIILHTTFDFEQTTTKMETFFAVTTLTPLFFTHFLHTKHFGPSLNSQYCQRGETDKLFPPRDIRRNVRGVGKKASPILDSNAVVDHEKVEAADQQWKTVKQRRGGHVGVVPASPTIADDITSQNRFNPISSSEDFFTYRLASEKKKLFVIRDLPFGINIDDIKESLEDQGIMTTRVVQMQSTKPTPNQLKEGIKSVPARLLPLFLIELHDARPSIEFLAIKYICGLKVRIEKHRPPEGPPQCHRCQSFGHTDKAYHMPPRCVKCGNCLTLECKKEAAEAAVCANYKGDHPASYRGCPSYLKLKERLPELQEKSQKKLQRAIWRKRDELAALLHHHRVDVVLLQETHLQPRFAFSIPENANLGCESRNANGYAIFRSDRAAAPDGEERKEGGTAIADSFVYSLPSPHPEPQHGLEATVVRLKTDFGDISVISGYLPPRIHFVDGAFGTTFSKGLRAVIGGDFNAKHTTWGSKCCNKSGRMLRKWADENAVQVIGPREPTRYSPKGRGDVLGIFLLSSFLQPKAIFVIPALESDHLPGAQSPYLFFRLNGRNPWLTEEASQKGSSPNFDLGDLHSRGATRPGPLIRALGTLPPSLPSIRSQEEQHLSPR</sequence>
<dbReference type="Proteomes" id="UP000792457">
    <property type="component" value="Unassembled WGS sequence"/>
</dbReference>
<comment type="caution">
    <text evidence="4">The sequence shown here is derived from an EMBL/GenBank/DDBJ whole genome shotgun (WGS) entry which is preliminary data.</text>
</comment>
<dbReference type="Pfam" id="PF07530">
    <property type="entry name" value="PRE_C2HC"/>
    <property type="match status" value="1"/>
</dbReference>
<dbReference type="PANTHER" id="PTHR33273:SF2">
    <property type="entry name" value="ENDONUCLEASE_EXONUCLEASE_PHOSPHATASE DOMAIN-CONTAINING PROTEIN"/>
    <property type="match status" value="1"/>
</dbReference>
<dbReference type="InterPro" id="IPR005135">
    <property type="entry name" value="Endo/exonuclease/phosphatase"/>
</dbReference>
<dbReference type="GO" id="GO:0003824">
    <property type="term" value="F:catalytic activity"/>
    <property type="evidence" value="ECO:0007669"/>
    <property type="project" value="InterPro"/>
</dbReference>
<dbReference type="Gene3D" id="3.60.10.10">
    <property type="entry name" value="Endonuclease/exonuclease/phosphatase"/>
    <property type="match status" value="1"/>
</dbReference>
<reference evidence="4" key="2">
    <citation type="submission" date="2017-10" db="EMBL/GenBank/DDBJ databases">
        <title>Ladona fulva Genome sequencing and assembly.</title>
        <authorList>
            <person name="Murali S."/>
            <person name="Richards S."/>
            <person name="Bandaranaike D."/>
            <person name="Bellair M."/>
            <person name="Blankenburg K."/>
            <person name="Chao H."/>
            <person name="Dinh H."/>
            <person name="Doddapaneni H."/>
            <person name="Dugan-Rocha S."/>
            <person name="Elkadiri S."/>
            <person name="Gnanaolivu R."/>
            <person name="Hernandez B."/>
            <person name="Skinner E."/>
            <person name="Javaid M."/>
            <person name="Lee S."/>
            <person name="Li M."/>
            <person name="Ming W."/>
            <person name="Munidasa M."/>
            <person name="Muniz J."/>
            <person name="Nguyen L."/>
            <person name="Hughes D."/>
            <person name="Osuji N."/>
            <person name="Pu L.-L."/>
            <person name="Puazo M."/>
            <person name="Qu C."/>
            <person name="Quiroz J."/>
            <person name="Raj R."/>
            <person name="Weissenberger G."/>
            <person name="Xin Y."/>
            <person name="Zou X."/>
            <person name="Han Y."/>
            <person name="Worley K."/>
            <person name="Muzny D."/>
            <person name="Gibbs R."/>
        </authorList>
    </citation>
    <scope>NUCLEOTIDE SEQUENCE</scope>
    <source>
        <strain evidence="4">Sampled in the wild</strain>
    </source>
</reference>
<feature type="domain" description="Pre-C2HC" evidence="2">
    <location>
        <begin position="289"/>
        <end position="361"/>
    </location>
</feature>
<proteinExistence type="predicted"/>
<gene>
    <name evidence="4" type="ORF">J437_LFUL005854</name>
</gene>
<evidence type="ECO:0000259" key="3">
    <source>
        <dbReference type="Pfam" id="PF14529"/>
    </source>
</evidence>
<dbReference type="SUPFAM" id="SSF56219">
    <property type="entry name" value="DNase I-like"/>
    <property type="match status" value="1"/>
</dbReference>
<evidence type="ECO:0000313" key="4">
    <source>
        <dbReference type="EMBL" id="KAG8229773.1"/>
    </source>
</evidence>
<reference evidence="4" key="1">
    <citation type="submission" date="2013-04" db="EMBL/GenBank/DDBJ databases">
        <authorList>
            <person name="Qu J."/>
            <person name="Murali S.C."/>
            <person name="Bandaranaike D."/>
            <person name="Bellair M."/>
            <person name="Blankenburg K."/>
            <person name="Chao H."/>
            <person name="Dinh H."/>
            <person name="Doddapaneni H."/>
            <person name="Downs B."/>
            <person name="Dugan-Rocha S."/>
            <person name="Elkadiri S."/>
            <person name="Gnanaolivu R.D."/>
            <person name="Hernandez B."/>
            <person name="Javaid M."/>
            <person name="Jayaseelan J.C."/>
            <person name="Lee S."/>
            <person name="Li M."/>
            <person name="Ming W."/>
            <person name="Munidasa M."/>
            <person name="Muniz J."/>
            <person name="Nguyen L."/>
            <person name="Ongeri F."/>
            <person name="Osuji N."/>
            <person name="Pu L.-L."/>
            <person name="Puazo M."/>
            <person name="Qu C."/>
            <person name="Quiroz J."/>
            <person name="Raj R."/>
            <person name="Weissenberger G."/>
            <person name="Xin Y."/>
            <person name="Zou X."/>
            <person name="Han Y."/>
            <person name="Richards S."/>
            <person name="Worley K."/>
            <person name="Muzny D."/>
            <person name="Gibbs R."/>
        </authorList>
    </citation>
    <scope>NUCLEOTIDE SEQUENCE</scope>
    <source>
        <strain evidence="4">Sampled in the wild</strain>
    </source>
</reference>
<dbReference type="InterPro" id="IPR036691">
    <property type="entry name" value="Endo/exonu/phosph_ase_sf"/>
</dbReference>
<feature type="compositionally biased region" description="Basic and acidic residues" evidence="1">
    <location>
        <begin position="726"/>
        <end position="735"/>
    </location>
</feature>
<dbReference type="InterPro" id="IPR006579">
    <property type="entry name" value="Pre_C2HC_dom"/>
</dbReference>
<dbReference type="EMBL" id="KZ308446">
    <property type="protein sequence ID" value="KAG8229773.1"/>
    <property type="molecule type" value="Genomic_DNA"/>
</dbReference>
<accession>A0A8K0P272</accession>
<keyword evidence="5" id="KW-1185">Reference proteome</keyword>
<evidence type="ECO:0000313" key="5">
    <source>
        <dbReference type="Proteomes" id="UP000792457"/>
    </source>
</evidence>
<dbReference type="Pfam" id="PF14529">
    <property type="entry name" value="Exo_endo_phos_2"/>
    <property type="match status" value="1"/>
</dbReference>
<feature type="domain" description="Endonuclease/exonuclease/phosphatase" evidence="3">
    <location>
        <begin position="555"/>
        <end position="663"/>
    </location>
</feature>
<protein>
    <recommendedName>
        <fullName evidence="6">Endonuclease/exonuclease/phosphatase domain-containing protein</fullName>
    </recommendedName>
</protein>
<evidence type="ECO:0000256" key="1">
    <source>
        <dbReference type="SAM" id="MobiDB-lite"/>
    </source>
</evidence>
<feature type="region of interest" description="Disordered" evidence="1">
    <location>
        <begin position="683"/>
        <end position="735"/>
    </location>
</feature>
<organism evidence="4 5">
    <name type="scientific">Ladona fulva</name>
    <name type="common">Scarce chaser dragonfly</name>
    <name type="synonym">Libellula fulva</name>
    <dbReference type="NCBI Taxonomy" id="123851"/>
    <lineage>
        <taxon>Eukaryota</taxon>
        <taxon>Metazoa</taxon>
        <taxon>Ecdysozoa</taxon>
        <taxon>Arthropoda</taxon>
        <taxon>Hexapoda</taxon>
        <taxon>Insecta</taxon>
        <taxon>Pterygota</taxon>
        <taxon>Palaeoptera</taxon>
        <taxon>Odonata</taxon>
        <taxon>Epiprocta</taxon>
        <taxon>Anisoptera</taxon>
        <taxon>Libelluloidea</taxon>
        <taxon>Libellulidae</taxon>
        <taxon>Ladona</taxon>
    </lineage>
</organism>
<evidence type="ECO:0000259" key="2">
    <source>
        <dbReference type="Pfam" id="PF07530"/>
    </source>
</evidence>